<organism evidence="8 9">
    <name type="scientific">Mariniphaga sediminis</name>
    <dbReference type="NCBI Taxonomy" id="1628158"/>
    <lineage>
        <taxon>Bacteria</taxon>
        <taxon>Pseudomonadati</taxon>
        <taxon>Bacteroidota</taxon>
        <taxon>Bacteroidia</taxon>
        <taxon>Marinilabiliales</taxon>
        <taxon>Prolixibacteraceae</taxon>
        <taxon>Mariniphaga</taxon>
    </lineage>
</organism>
<dbReference type="GO" id="GO:0044718">
    <property type="term" value="P:siderophore transmembrane transport"/>
    <property type="evidence" value="ECO:0007669"/>
    <property type="project" value="TreeGrafter"/>
</dbReference>
<dbReference type="InterPro" id="IPR036942">
    <property type="entry name" value="Beta-barrel_TonB_sf"/>
</dbReference>
<evidence type="ECO:0000256" key="5">
    <source>
        <dbReference type="ARBA" id="ARBA00023136"/>
    </source>
</evidence>
<evidence type="ECO:0000256" key="4">
    <source>
        <dbReference type="ARBA" id="ARBA00022692"/>
    </source>
</evidence>
<comment type="caution">
    <text evidence="8">The sequence shown here is derived from an EMBL/GenBank/DDBJ whole genome shotgun (WGS) entry which is preliminary data.</text>
</comment>
<dbReference type="Proteomes" id="UP000266441">
    <property type="component" value="Unassembled WGS sequence"/>
</dbReference>
<accession>A0A399CXA4</accession>
<dbReference type="InterPro" id="IPR012910">
    <property type="entry name" value="Plug_dom"/>
</dbReference>
<keyword evidence="9" id="KW-1185">Reference proteome</keyword>
<dbReference type="GO" id="GO:0015344">
    <property type="term" value="F:siderophore uptake transmembrane transporter activity"/>
    <property type="evidence" value="ECO:0007669"/>
    <property type="project" value="TreeGrafter"/>
</dbReference>
<dbReference type="OrthoDB" id="8727862at2"/>
<dbReference type="Gene3D" id="2.170.130.10">
    <property type="entry name" value="TonB-dependent receptor, plug domain"/>
    <property type="match status" value="1"/>
</dbReference>
<dbReference type="AlphaFoldDB" id="A0A399CXA4"/>
<evidence type="ECO:0000256" key="6">
    <source>
        <dbReference type="ARBA" id="ARBA00023237"/>
    </source>
</evidence>
<dbReference type="Pfam" id="PF07715">
    <property type="entry name" value="Plug"/>
    <property type="match status" value="1"/>
</dbReference>
<dbReference type="InterPro" id="IPR008969">
    <property type="entry name" value="CarboxyPept-like_regulatory"/>
</dbReference>
<dbReference type="PANTHER" id="PTHR30069:SF37">
    <property type="entry name" value="FERRIC VIBRIOBACTIN RECEPTOR VIUA"/>
    <property type="match status" value="1"/>
</dbReference>
<dbReference type="Gene3D" id="2.60.40.1120">
    <property type="entry name" value="Carboxypeptidase-like, regulatory domain"/>
    <property type="match status" value="1"/>
</dbReference>
<keyword evidence="4" id="KW-0812">Transmembrane</keyword>
<keyword evidence="3" id="KW-1134">Transmembrane beta strand</keyword>
<dbReference type="GO" id="GO:0009279">
    <property type="term" value="C:cell outer membrane"/>
    <property type="evidence" value="ECO:0007669"/>
    <property type="project" value="UniProtKB-SubCell"/>
</dbReference>
<keyword evidence="5" id="KW-0472">Membrane</keyword>
<dbReference type="PANTHER" id="PTHR30069">
    <property type="entry name" value="TONB-DEPENDENT OUTER MEMBRANE RECEPTOR"/>
    <property type="match status" value="1"/>
</dbReference>
<evidence type="ECO:0000256" key="1">
    <source>
        <dbReference type="ARBA" id="ARBA00004571"/>
    </source>
</evidence>
<evidence type="ECO:0000313" key="9">
    <source>
        <dbReference type="Proteomes" id="UP000266441"/>
    </source>
</evidence>
<evidence type="ECO:0000256" key="2">
    <source>
        <dbReference type="ARBA" id="ARBA00022448"/>
    </source>
</evidence>
<keyword evidence="6" id="KW-0998">Cell outer membrane</keyword>
<keyword evidence="2" id="KW-0813">Transport</keyword>
<dbReference type="InterPro" id="IPR039426">
    <property type="entry name" value="TonB-dep_rcpt-like"/>
</dbReference>
<evidence type="ECO:0000259" key="7">
    <source>
        <dbReference type="Pfam" id="PF07715"/>
    </source>
</evidence>
<evidence type="ECO:0000256" key="3">
    <source>
        <dbReference type="ARBA" id="ARBA00022452"/>
    </source>
</evidence>
<dbReference type="SUPFAM" id="SSF49464">
    <property type="entry name" value="Carboxypeptidase regulatory domain-like"/>
    <property type="match status" value="1"/>
</dbReference>
<protein>
    <recommendedName>
        <fullName evidence="7">TonB-dependent receptor plug domain-containing protein</fullName>
    </recommendedName>
</protein>
<comment type="subcellular location">
    <subcellularLocation>
        <location evidence="1">Cell outer membrane</location>
        <topology evidence="1">Multi-pass membrane protein</topology>
    </subcellularLocation>
</comment>
<dbReference type="Gene3D" id="2.40.170.20">
    <property type="entry name" value="TonB-dependent receptor, beta-barrel domain"/>
    <property type="match status" value="1"/>
</dbReference>
<proteinExistence type="predicted"/>
<dbReference type="SUPFAM" id="SSF56935">
    <property type="entry name" value="Porins"/>
    <property type="match status" value="1"/>
</dbReference>
<gene>
    <name evidence="8" type="ORF">D1164_17820</name>
</gene>
<dbReference type="RefSeq" id="WP_119351251.1">
    <property type="nucleotide sequence ID" value="NZ_QWET01000016.1"/>
</dbReference>
<sequence>MKKYFPFVLTAILASFIIIPAYSQSFYTIGGNLFNSETNEPVINANVVVVNTGSGTSTNAQGDFELRLASGEYTIRITSVGFSDKEIQIRIPRESGERLKVGLQPKKQEIGGVDVFGHFTVPGRDTVINVVPMSVLPAVTKISAVEMEKQGAVTLTDALKYVPGGWTETRGRKSKQFFSVRGQKYPYPDYSIDGVWQKEFEETAYTLSVLDIESVEIVRSSNALVKGLSGLTGVIEVKTKKPERETASLLTKYGEQNNYVAGLQYGNKINDITFTTAAAFFGTNGIPGRGGKERIANFHGNMDWEISNSITLHAGATYISGLREFVGIVEPGSPKILNQKEKFDPLHTWISYAKLNYRGKDGSQTELQANYTFRDANYQNYNIQQETTTSHHDKDREYGFNLLHSRSLSHSNTLRVGALYNHWVAPDGKRYYAGRRCDVHTWSGVIADEQQFGRFLLDAGFRLIGGYISEWGGFGIEGSGAGFGEVAPITDQAAPVEWQSALGGSYLLSPISSIHYNFSGGTIAPRKGSITGLGVAPQNETRLQHDLGFRMRTQRKNEMKITAFFAQRKNALDLSGETVVAENDLLVELYENRDKRSYGVELAANMNVALLHSSVFANTTFMKNEQESDGKMIEEDKLPNVIVNGGFLYEHSGVDASLFIHYTGPYSNNRFVNPRWVAENGDYRLGDYTTVDFTCGYTFQGKIKTRIFAEGKNMLDQKYETVAGYPDQGRLLLAGIKLVY</sequence>
<evidence type="ECO:0000313" key="8">
    <source>
        <dbReference type="EMBL" id="RIH63793.1"/>
    </source>
</evidence>
<dbReference type="Pfam" id="PF13715">
    <property type="entry name" value="CarbopepD_reg_2"/>
    <property type="match status" value="1"/>
</dbReference>
<dbReference type="EMBL" id="QWET01000016">
    <property type="protein sequence ID" value="RIH63793.1"/>
    <property type="molecule type" value="Genomic_DNA"/>
</dbReference>
<feature type="domain" description="TonB-dependent receptor plug" evidence="7">
    <location>
        <begin position="137"/>
        <end position="234"/>
    </location>
</feature>
<name>A0A399CXA4_9BACT</name>
<dbReference type="InterPro" id="IPR037066">
    <property type="entry name" value="Plug_dom_sf"/>
</dbReference>
<reference evidence="8 9" key="1">
    <citation type="journal article" date="2015" name="Int. J. Syst. Evol. Microbiol.">
        <title>Mariniphaga sediminis sp. nov., isolated from coastal sediment.</title>
        <authorList>
            <person name="Wang F.Q."/>
            <person name="Shen Q.Y."/>
            <person name="Chen G.J."/>
            <person name="Du Z.J."/>
        </authorList>
    </citation>
    <scope>NUCLEOTIDE SEQUENCE [LARGE SCALE GENOMIC DNA]</scope>
    <source>
        <strain evidence="8 9">SY21</strain>
    </source>
</reference>